<dbReference type="RefSeq" id="WP_072738243.1">
    <property type="nucleotide sequence ID" value="NZ_CP048813.1"/>
</dbReference>
<accession>A0A1G8K6D2</accession>
<dbReference type="SUPFAM" id="SSF52540">
    <property type="entry name" value="P-loop containing nucleoside triphosphate hydrolases"/>
    <property type="match status" value="1"/>
</dbReference>
<dbReference type="GO" id="GO:0005829">
    <property type="term" value="C:cytosol"/>
    <property type="evidence" value="ECO:0007669"/>
    <property type="project" value="TreeGrafter"/>
</dbReference>
<dbReference type="GO" id="GO:0003724">
    <property type="term" value="F:RNA helicase activity"/>
    <property type="evidence" value="ECO:0007669"/>
    <property type="project" value="TreeGrafter"/>
</dbReference>
<evidence type="ECO:0000259" key="8">
    <source>
        <dbReference type="PROSITE" id="PS51194"/>
    </source>
</evidence>
<dbReference type="InterPro" id="IPR027417">
    <property type="entry name" value="P-loop_NTPase"/>
</dbReference>
<dbReference type="CDD" id="cd00268">
    <property type="entry name" value="DEADc"/>
    <property type="match status" value="1"/>
</dbReference>
<reference evidence="9" key="1">
    <citation type="submission" date="2016-10" db="EMBL/GenBank/DDBJ databases">
        <authorList>
            <person name="de Groot N.N."/>
        </authorList>
    </citation>
    <scope>NUCLEOTIDE SEQUENCE [LARGE SCALE GENOMIC DNA]</scope>
    <source>
        <strain evidence="9">DSM 44892</strain>
    </source>
</reference>
<dbReference type="InterPro" id="IPR050079">
    <property type="entry name" value="DEAD_box_RNA_helicase"/>
</dbReference>
<dbReference type="Gene3D" id="3.40.50.300">
    <property type="entry name" value="P-loop containing nucleotide triphosphate hydrolases"/>
    <property type="match status" value="2"/>
</dbReference>
<protein>
    <submittedName>
        <fullName evidence="9">Superfamily II DNA and RNA helicase</fullName>
    </submittedName>
</protein>
<evidence type="ECO:0000256" key="6">
    <source>
        <dbReference type="SAM" id="MobiDB-lite"/>
    </source>
</evidence>
<dbReference type="PROSITE" id="PS51192">
    <property type="entry name" value="HELICASE_ATP_BIND_1"/>
    <property type="match status" value="1"/>
</dbReference>
<feature type="domain" description="Helicase C-terminal" evidence="8">
    <location>
        <begin position="241"/>
        <end position="392"/>
    </location>
</feature>
<dbReference type="InterPro" id="IPR014001">
    <property type="entry name" value="Helicase_ATP-bd"/>
</dbReference>
<evidence type="ECO:0000256" key="2">
    <source>
        <dbReference type="ARBA" id="ARBA00022801"/>
    </source>
</evidence>
<dbReference type="Pfam" id="PF00271">
    <property type="entry name" value="Helicase_C"/>
    <property type="match status" value="1"/>
</dbReference>
<evidence type="ECO:0000256" key="1">
    <source>
        <dbReference type="ARBA" id="ARBA00022741"/>
    </source>
</evidence>
<keyword evidence="4" id="KW-0067">ATP-binding</keyword>
<dbReference type="SMART" id="SM00487">
    <property type="entry name" value="DEXDc"/>
    <property type="match status" value="1"/>
</dbReference>
<dbReference type="InterPro" id="IPR011545">
    <property type="entry name" value="DEAD/DEAH_box_helicase_dom"/>
</dbReference>
<name>A0A1G8K6D2_9NOCA</name>
<dbReference type="OrthoDB" id="9805696at2"/>
<dbReference type="AlphaFoldDB" id="A0A1G8K6D2"/>
<dbReference type="GO" id="GO:0005524">
    <property type="term" value="F:ATP binding"/>
    <property type="evidence" value="ECO:0007669"/>
    <property type="project" value="UniProtKB-KW"/>
</dbReference>
<feature type="compositionally biased region" description="Basic residues" evidence="6">
    <location>
        <begin position="432"/>
        <end position="444"/>
    </location>
</feature>
<keyword evidence="2" id="KW-0378">Hydrolase</keyword>
<dbReference type="InterPro" id="IPR044742">
    <property type="entry name" value="DEAD/DEAH_RhlB"/>
</dbReference>
<dbReference type="PROSITE" id="PS51194">
    <property type="entry name" value="HELICASE_CTER"/>
    <property type="match status" value="1"/>
</dbReference>
<evidence type="ECO:0000313" key="9">
    <source>
        <dbReference type="EMBL" id="SDI38953.1"/>
    </source>
</evidence>
<evidence type="ECO:0000256" key="5">
    <source>
        <dbReference type="ARBA" id="ARBA00038437"/>
    </source>
</evidence>
<dbReference type="SMART" id="SM00490">
    <property type="entry name" value="HELICc"/>
    <property type="match status" value="1"/>
</dbReference>
<dbReference type="GO" id="GO:0003676">
    <property type="term" value="F:nucleic acid binding"/>
    <property type="evidence" value="ECO:0007669"/>
    <property type="project" value="InterPro"/>
</dbReference>
<comment type="similarity">
    <text evidence="5">Belongs to the DEAD box helicase family.</text>
</comment>
<evidence type="ECO:0000256" key="3">
    <source>
        <dbReference type="ARBA" id="ARBA00022806"/>
    </source>
</evidence>
<organism evidence="9 10">
    <name type="scientific">Rhodococcus triatomae</name>
    <dbReference type="NCBI Taxonomy" id="300028"/>
    <lineage>
        <taxon>Bacteria</taxon>
        <taxon>Bacillati</taxon>
        <taxon>Actinomycetota</taxon>
        <taxon>Actinomycetes</taxon>
        <taxon>Mycobacteriales</taxon>
        <taxon>Nocardiaceae</taxon>
        <taxon>Rhodococcus</taxon>
    </lineage>
</organism>
<gene>
    <name evidence="9" type="ORF">SAMN05444695_10737</name>
</gene>
<keyword evidence="10" id="KW-1185">Reference proteome</keyword>
<dbReference type="PANTHER" id="PTHR47959:SF13">
    <property type="entry name" value="ATP-DEPENDENT RNA HELICASE RHLE"/>
    <property type="match status" value="1"/>
</dbReference>
<keyword evidence="1" id="KW-0547">Nucleotide-binding</keyword>
<dbReference type="PANTHER" id="PTHR47959">
    <property type="entry name" value="ATP-DEPENDENT RNA HELICASE RHLE-RELATED"/>
    <property type="match status" value="1"/>
</dbReference>
<dbReference type="GO" id="GO:0016787">
    <property type="term" value="F:hydrolase activity"/>
    <property type="evidence" value="ECO:0007669"/>
    <property type="project" value="UniProtKB-KW"/>
</dbReference>
<proteinExistence type="inferred from homology"/>
<feature type="domain" description="Helicase ATP-binding" evidence="7">
    <location>
        <begin position="43"/>
        <end position="216"/>
    </location>
</feature>
<evidence type="ECO:0000259" key="7">
    <source>
        <dbReference type="PROSITE" id="PS51192"/>
    </source>
</evidence>
<evidence type="ECO:0000256" key="4">
    <source>
        <dbReference type="ARBA" id="ARBA00022840"/>
    </source>
</evidence>
<evidence type="ECO:0000313" key="10">
    <source>
        <dbReference type="Proteomes" id="UP000183263"/>
    </source>
</evidence>
<dbReference type="InterPro" id="IPR001650">
    <property type="entry name" value="Helicase_C-like"/>
</dbReference>
<feature type="region of interest" description="Disordered" evidence="6">
    <location>
        <begin position="391"/>
        <end position="444"/>
    </location>
</feature>
<sequence length="444" mass="47076">MPDEQPGAESVPGFAELGLPVVVVHALRRQGATRPRDIQVRAVPPVLAGRDVLGRAPTGSGKTLAFGVPMLVRLTGSASRPSRPRALVLAPTRELADQIVAALDEPALALGMRTTALTGGSPIGRQVQTLARGTDLVVATPGRLLDHLRRGSVHLDDVVVTTVDEADHLAELGFLPQITEILDTTPSAGQRLLFSATLDGDVGSLVSRYLRDPVRVHTTVDAPPARMTHHVLVVDKADKPDVVDRLARGTGRILLFVRTQAWADRLVARLVASGVDADVLHGGKSQAYRSRALARFTDGTTPVLVATDVAARGIHVDDVALVVHADPPSDAKSYVHRAGRTARAGASGTVVTVVTEQERDATLVLLEQAQISPAVHRTRRADPVLERLAGSRAAPAPPGPRAATAPQAPPTPPRGRRRRGATDSRDGANPRSRSRHGRRGHRSD</sequence>
<keyword evidence="3 9" id="KW-0347">Helicase</keyword>
<dbReference type="EMBL" id="FNDN01000007">
    <property type="protein sequence ID" value="SDI38953.1"/>
    <property type="molecule type" value="Genomic_DNA"/>
</dbReference>
<dbReference type="Pfam" id="PF00270">
    <property type="entry name" value="DEAD"/>
    <property type="match status" value="1"/>
</dbReference>
<dbReference type="CDD" id="cd18787">
    <property type="entry name" value="SF2_C_DEAD"/>
    <property type="match status" value="1"/>
</dbReference>
<dbReference type="Proteomes" id="UP000183263">
    <property type="component" value="Unassembled WGS sequence"/>
</dbReference>